<dbReference type="RefSeq" id="WP_088099161.1">
    <property type="nucleotide sequence ID" value="NZ_FMAK01000034.1"/>
</dbReference>
<dbReference type="GO" id="GO:0005829">
    <property type="term" value="C:cytosol"/>
    <property type="evidence" value="ECO:0007669"/>
    <property type="project" value="TreeGrafter"/>
</dbReference>
<dbReference type="Pfam" id="PF13419">
    <property type="entry name" value="HAD_2"/>
    <property type="match status" value="1"/>
</dbReference>
<proteinExistence type="predicted"/>
<evidence type="ECO:0000256" key="2">
    <source>
        <dbReference type="ARBA" id="ARBA00022842"/>
    </source>
</evidence>
<dbReference type="SFLD" id="SFLDG01129">
    <property type="entry name" value="C1.5:_HAD__Beta-PGM__Phosphata"/>
    <property type="match status" value="1"/>
</dbReference>
<reference evidence="3 4" key="1">
    <citation type="submission" date="2016-08" db="EMBL/GenBank/DDBJ databases">
        <authorList>
            <person name="Seilhamer J.J."/>
        </authorList>
    </citation>
    <scope>NUCLEOTIDE SEQUENCE [LARGE SCALE GENOMIC DNA]</scope>
    <source>
        <strain evidence="3 4">SDA_GO95</strain>
    </source>
</reference>
<keyword evidence="1 3" id="KW-0378">Hydrolase</keyword>
<evidence type="ECO:0000256" key="1">
    <source>
        <dbReference type="ARBA" id="ARBA00022801"/>
    </source>
</evidence>
<keyword evidence="2" id="KW-0460">Magnesium</keyword>
<organism evidence="3 4">
    <name type="scientific">Bacillus mycoides</name>
    <dbReference type="NCBI Taxonomy" id="1405"/>
    <lineage>
        <taxon>Bacteria</taxon>
        <taxon>Bacillati</taxon>
        <taxon>Bacillota</taxon>
        <taxon>Bacilli</taxon>
        <taxon>Bacillales</taxon>
        <taxon>Bacillaceae</taxon>
        <taxon>Bacillus</taxon>
        <taxon>Bacillus cereus group</taxon>
    </lineage>
</organism>
<dbReference type="InterPro" id="IPR041492">
    <property type="entry name" value="HAD_2"/>
</dbReference>
<dbReference type="InterPro" id="IPR036412">
    <property type="entry name" value="HAD-like_sf"/>
</dbReference>
<dbReference type="EMBL" id="FMAK01000034">
    <property type="protein sequence ID" value="SCB68711.1"/>
    <property type="molecule type" value="Genomic_DNA"/>
</dbReference>
<evidence type="ECO:0000313" key="4">
    <source>
        <dbReference type="Proteomes" id="UP000195696"/>
    </source>
</evidence>
<dbReference type="InterPro" id="IPR023214">
    <property type="entry name" value="HAD_sf"/>
</dbReference>
<name>A0A1G4EPU9_BACMY</name>
<gene>
    <name evidence="3" type="ORF">BWGO95_02858</name>
</gene>
<dbReference type="NCBIfam" id="TIGR01549">
    <property type="entry name" value="HAD-SF-IA-v1"/>
    <property type="match status" value="1"/>
</dbReference>
<dbReference type="SFLD" id="SFLDS00003">
    <property type="entry name" value="Haloacid_Dehalogenase"/>
    <property type="match status" value="1"/>
</dbReference>
<dbReference type="PANTHER" id="PTHR43434">
    <property type="entry name" value="PHOSPHOGLYCOLATE PHOSPHATASE"/>
    <property type="match status" value="1"/>
</dbReference>
<dbReference type="PANTHER" id="PTHR43434:SF1">
    <property type="entry name" value="PHOSPHOGLYCOLATE PHOSPHATASE"/>
    <property type="match status" value="1"/>
</dbReference>
<dbReference type="InterPro" id="IPR050155">
    <property type="entry name" value="HAD-like_hydrolase_sf"/>
</dbReference>
<dbReference type="Proteomes" id="UP000195696">
    <property type="component" value="Unassembled WGS sequence"/>
</dbReference>
<protein>
    <submittedName>
        <fullName evidence="3">HAD hydrolase, family IA</fullName>
    </submittedName>
</protein>
<dbReference type="InterPro" id="IPR006439">
    <property type="entry name" value="HAD-SF_hydro_IA"/>
</dbReference>
<evidence type="ECO:0000313" key="3">
    <source>
        <dbReference type="EMBL" id="SCB68711.1"/>
    </source>
</evidence>
<sequence>MNKAIIFDKDGTLIQLDSVWYKIVHRVLDDIFQTYPNEKSKRDDYLTIIGMNDNNFESTSLLACRTNYFIAAAWYSLLENQHVNKEGFIQNVCLLFKKYSTADDLVFTEVEGAKETLRYLKDNEYIIGVVTADDVDAAIHSLKMTELYDYVDFLGADDGVNRTKPESDFYHMFKEKFSLTEEDVLMVGDTLTDVTFARNSNIKVVGVLSGASRKEDLEGKADYILDSMKDISKILSFMSS</sequence>
<dbReference type="GO" id="GO:0006281">
    <property type="term" value="P:DNA repair"/>
    <property type="evidence" value="ECO:0007669"/>
    <property type="project" value="TreeGrafter"/>
</dbReference>
<dbReference type="Gene3D" id="3.40.50.1000">
    <property type="entry name" value="HAD superfamily/HAD-like"/>
    <property type="match status" value="1"/>
</dbReference>
<dbReference type="GO" id="GO:0008967">
    <property type="term" value="F:phosphoglycolate phosphatase activity"/>
    <property type="evidence" value="ECO:0007669"/>
    <property type="project" value="TreeGrafter"/>
</dbReference>
<dbReference type="SUPFAM" id="SSF56784">
    <property type="entry name" value="HAD-like"/>
    <property type="match status" value="1"/>
</dbReference>
<accession>A0A1G4EPU9</accession>
<dbReference type="AlphaFoldDB" id="A0A1G4EPU9"/>